<organism evidence="3">
    <name type="scientific">Haemonchus placei</name>
    <name type="common">Barber's pole worm</name>
    <dbReference type="NCBI Taxonomy" id="6290"/>
    <lineage>
        <taxon>Eukaryota</taxon>
        <taxon>Metazoa</taxon>
        <taxon>Ecdysozoa</taxon>
        <taxon>Nematoda</taxon>
        <taxon>Chromadorea</taxon>
        <taxon>Rhabditida</taxon>
        <taxon>Rhabditina</taxon>
        <taxon>Rhabditomorpha</taxon>
        <taxon>Strongyloidea</taxon>
        <taxon>Trichostrongylidae</taxon>
        <taxon>Haemonchus</taxon>
    </lineage>
</organism>
<accession>A0A0N4W1C9</accession>
<evidence type="ECO:0000313" key="2">
    <source>
        <dbReference type="Proteomes" id="UP000268014"/>
    </source>
</evidence>
<evidence type="ECO:0000313" key="1">
    <source>
        <dbReference type="EMBL" id="VDO20878.1"/>
    </source>
</evidence>
<keyword evidence="2" id="KW-1185">Reference proteome</keyword>
<evidence type="ECO:0000313" key="3">
    <source>
        <dbReference type="WBParaSite" id="HPLM_0000343301-mRNA-1"/>
    </source>
</evidence>
<dbReference type="Pfam" id="PF01359">
    <property type="entry name" value="Transposase_1"/>
    <property type="match status" value="1"/>
</dbReference>
<gene>
    <name evidence="1" type="ORF">HPLM_LOCUS3425</name>
</gene>
<reference evidence="1 2" key="2">
    <citation type="submission" date="2018-11" db="EMBL/GenBank/DDBJ databases">
        <authorList>
            <consortium name="Pathogen Informatics"/>
        </authorList>
    </citation>
    <scope>NUCLEOTIDE SEQUENCE [LARGE SCALE GENOMIC DNA]</scope>
    <source>
        <strain evidence="1 2">MHpl1</strain>
    </source>
</reference>
<dbReference type="InterPro" id="IPR001888">
    <property type="entry name" value="Transposase_1"/>
</dbReference>
<dbReference type="AlphaFoldDB" id="A0A0N4W1C9"/>
<protein>
    <submittedName>
        <fullName evidence="3">Mariner Mos1 transposase</fullName>
    </submittedName>
</protein>
<dbReference type="OrthoDB" id="9970333at2759"/>
<reference evidence="3" key="1">
    <citation type="submission" date="2017-02" db="UniProtKB">
        <authorList>
            <consortium name="WormBaseParasite"/>
        </authorList>
    </citation>
    <scope>IDENTIFICATION</scope>
</reference>
<dbReference type="Gene3D" id="3.30.420.10">
    <property type="entry name" value="Ribonuclease H-like superfamily/Ribonuclease H"/>
    <property type="match status" value="1"/>
</dbReference>
<dbReference type="Proteomes" id="UP000268014">
    <property type="component" value="Unassembled WGS sequence"/>
</dbReference>
<dbReference type="GO" id="GO:0003676">
    <property type="term" value="F:nucleic acid binding"/>
    <property type="evidence" value="ECO:0007669"/>
    <property type="project" value="InterPro"/>
</dbReference>
<name>A0A0N4W1C9_HAEPC</name>
<dbReference type="InterPro" id="IPR036397">
    <property type="entry name" value="RNaseH_sf"/>
</dbReference>
<dbReference type="EMBL" id="UZAF01016118">
    <property type="protein sequence ID" value="VDO20878.1"/>
    <property type="molecule type" value="Genomic_DNA"/>
</dbReference>
<proteinExistence type="predicted"/>
<sequence>MKHGWVCTQPKRHKRRVLTKADEKSPEMVHEELRGYKRMLIMAMDFWDVAFWRLCPEKMTVTAEVYRQFLDDNIDNRMAAHNFKKPIIAHDSAKPHASRIVQQFLEERKLSKRGFNRRILPASSRTTSTASVK</sequence>
<dbReference type="WBParaSite" id="HPLM_0000343301-mRNA-1">
    <property type="protein sequence ID" value="HPLM_0000343301-mRNA-1"/>
    <property type="gene ID" value="HPLM_0000343301"/>
</dbReference>